<evidence type="ECO:0000256" key="5">
    <source>
        <dbReference type="ARBA" id="ARBA00022734"/>
    </source>
</evidence>
<keyword evidence="5" id="KW-0430">Lectin</keyword>
<dbReference type="Ensembl" id="ENSBIXT00005031025.1">
    <property type="protein sequence ID" value="ENSBIXP00005039529.1"/>
    <property type="gene ID" value="ENSBIXG00005021951.1"/>
</dbReference>
<reference evidence="18" key="2">
    <citation type="submission" date="2025-08" db="UniProtKB">
        <authorList>
            <consortium name="Ensembl"/>
        </authorList>
    </citation>
    <scope>IDENTIFICATION</scope>
</reference>
<keyword evidence="16" id="KW-0732">Signal</keyword>
<dbReference type="GO" id="GO:0006958">
    <property type="term" value="P:complement activation, classical pathway"/>
    <property type="evidence" value="ECO:0007669"/>
    <property type="project" value="UniProtKB-KW"/>
</dbReference>
<name>A0A4W2I2C2_BOBOX</name>
<reference evidence="18 19" key="1">
    <citation type="submission" date="2018-11" db="EMBL/GenBank/DDBJ databases">
        <title>Haplotype-resolved cattle genomes.</title>
        <authorList>
            <person name="Low W.Y."/>
            <person name="Tearle R."/>
            <person name="Bickhart D.M."/>
            <person name="Rosen B.D."/>
            <person name="Koren S."/>
            <person name="Rhie A."/>
            <person name="Hiendleder S."/>
            <person name="Phillippy A.M."/>
            <person name="Smith T.P.L."/>
            <person name="Williams J.L."/>
        </authorList>
    </citation>
    <scope>NUCLEOTIDE SEQUENCE [LARGE SCALE GENOMIC DNA]</scope>
</reference>
<evidence type="ECO:0000256" key="2">
    <source>
        <dbReference type="ARBA" id="ARBA00021805"/>
    </source>
</evidence>
<evidence type="ECO:0000256" key="15">
    <source>
        <dbReference type="SAM" id="MobiDB-lite"/>
    </source>
</evidence>
<evidence type="ECO:0000256" key="12">
    <source>
        <dbReference type="ARBA" id="ARBA00023119"/>
    </source>
</evidence>
<protein>
    <recommendedName>
        <fullName evidence="2">Mannose-binding protein C</fullName>
    </recommendedName>
</protein>
<dbReference type="GO" id="GO:0005615">
    <property type="term" value="C:extracellular space"/>
    <property type="evidence" value="ECO:0007669"/>
    <property type="project" value="TreeGrafter"/>
</dbReference>
<feature type="region of interest" description="Disordered" evidence="15">
    <location>
        <begin position="45"/>
        <end position="101"/>
    </location>
</feature>
<dbReference type="PANTHER" id="PTHR24024:SF34">
    <property type="entry name" value="MANNOSE-BINDING PROTEIN C"/>
    <property type="match status" value="1"/>
</dbReference>
<evidence type="ECO:0000256" key="9">
    <source>
        <dbReference type="ARBA" id="ARBA00022875"/>
    </source>
</evidence>
<evidence type="ECO:0000256" key="8">
    <source>
        <dbReference type="ARBA" id="ARBA00022859"/>
    </source>
</evidence>
<dbReference type="Proteomes" id="UP000429181">
    <property type="component" value="Chromosome 26"/>
</dbReference>
<keyword evidence="13" id="KW-1018">Complement activation lectin pathway</keyword>
<evidence type="ECO:0000256" key="11">
    <source>
        <dbReference type="ARBA" id="ARBA00023054"/>
    </source>
</evidence>
<dbReference type="GO" id="GO:0005771">
    <property type="term" value="C:multivesicular body"/>
    <property type="evidence" value="ECO:0007669"/>
    <property type="project" value="TreeGrafter"/>
</dbReference>
<dbReference type="GeneTree" id="ENSGT00940000154368"/>
<dbReference type="InterPro" id="IPR016187">
    <property type="entry name" value="CTDL_fold"/>
</dbReference>
<comment type="subcellular location">
    <subcellularLocation>
        <location evidence="1">Secreted</location>
    </subcellularLocation>
</comment>
<sequence length="238" mass="25127">MSLFTSLPFLLLTAVTASCADTETENCENIRKTCPVIACGPPGINGIPGKDGRDGAKGEKGEPGQGLRGSQGPPGKMGPQGTPGIPGIPGPIGQKGDPGENMGLIFSLGKRVGKKAFFTNGKKMPFNEVKTLCAQFQGRVATPMNAEENRALKDLVTEEAFLGITDQETEGKFVDLTGKGVTYQNWNDGEPNNASPGEHCVTLLSDGTWNDIACSFTHLMGPQPGLEDKSMSISHTQY</sequence>
<keyword evidence="6" id="KW-0677">Repeat</keyword>
<dbReference type="GO" id="GO:0001867">
    <property type="term" value="P:complement activation, lectin pathway"/>
    <property type="evidence" value="ECO:0007669"/>
    <property type="project" value="UniProtKB-KW"/>
</dbReference>
<keyword evidence="3" id="KW-0964">Secreted</keyword>
<evidence type="ECO:0000256" key="13">
    <source>
        <dbReference type="ARBA" id="ARBA00023153"/>
    </source>
</evidence>
<evidence type="ECO:0000256" key="4">
    <source>
        <dbReference type="ARBA" id="ARBA00022588"/>
    </source>
</evidence>
<dbReference type="InterPro" id="IPR008160">
    <property type="entry name" value="Collagen"/>
</dbReference>
<dbReference type="PROSITE" id="PS50041">
    <property type="entry name" value="C_TYPE_LECTIN_2"/>
    <property type="match status" value="1"/>
</dbReference>
<dbReference type="SMART" id="SM00034">
    <property type="entry name" value="CLECT"/>
    <property type="match status" value="1"/>
</dbReference>
<keyword evidence="11" id="KW-0175">Coiled coil</keyword>
<evidence type="ECO:0000256" key="7">
    <source>
        <dbReference type="ARBA" id="ARBA00022837"/>
    </source>
</evidence>
<evidence type="ECO:0000256" key="14">
    <source>
        <dbReference type="ARBA" id="ARBA00023278"/>
    </source>
</evidence>
<dbReference type="PANTHER" id="PTHR24024">
    <property type="entry name" value="PULMONARY SURFACTANT-ASSOCIATED PROTEIN A"/>
    <property type="match status" value="1"/>
</dbReference>
<keyword evidence="9" id="KW-0180">Complement pathway</keyword>
<dbReference type="GO" id="GO:0005581">
    <property type="term" value="C:collagen trimer"/>
    <property type="evidence" value="ECO:0007669"/>
    <property type="project" value="UniProtKB-KW"/>
</dbReference>
<dbReference type="Pfam" id="PF00059">
    <property type="entry name" value="Lectin_C"/>
    <property type="match status" value="1"/>
</dbReference>
<keyword evidence="12" id="KW-0176">Collagen</keyword>
<dbReference type="SUPFAM" id="SSF56436">
    <property type="entry name" value="C-type lectin-like"/>
    <property type="match status" value="1"/>
</dbReference>
<keyword evidence="10" id="KW-0465">Mannose-binding</keyword>
<feature type="domain" description="C-type lectin" evidence="17">
    <location>
        <begin position="112"/>
        <end position="215"/>
    </location>
</feature>
<feature type="signal peptide" evidence="16">
    <location>
        <begin position="1"/>
        <end position="19"/>
    </location>
</feature>
<keyword evidence="8" id="KW-0391">Immunity</keyword>
<evidence type="ECO:0000256" key="1">
    <source>
        <dbReference type="ARBA" id="ARBA00004613"/>
    </source>
</evidence>
<evidence type="ECO:0000256" key="16">
    <source>
        <dbReference type="SAM" id="SignalP"/>
    </source>
</evidence>
<dbReference type="InterPro" id="IPR016186">
    <property type="entry name" value="C-type_lectin-like/link_sf"/>
</dbReference>
<evidence type="ECO:0000256" key="10">
    <source>
        <dbReference type="ARBA" id="ARBA00023035"/>
    </source>
</evidence>
<dbReference type="Pfam" id="PF01391">
    <property type="entry name" value="Collagen"/>
    <property type="match status" value="1"/>
</dbReference>
<dbReference type="Gene3D" id="3.10.100.10">
    <property type="entry name" value="Mannose-Binding Protein A, subunit A"/>
    <property type="match status" value="1"/>
</dbReference>
<feature type="compositionally biased region" description="Low complexity" evidence="15">
    <location>
        <begin position="79"/>
        <end position="95"/>
    </location>
</feature>
<evidence type="ECO:0000313" key="18">
    <source>
        <dbReference type="Ensembl" id="ENSBIXP00005039529.1"/>
    </source>
</evidence>
<feature type="compositionally biased region" description="Basic and acidic residues" evidence="15">
    <location>
        <begin position="50"/>
        <end position="62"/>
    </location>
</feature>
<dbReference type="AlphaFoldDB" id="A0A4W2I2C2"/>
<accession>A0A4W2I2C2</accession>
<organism evidence="18 19">
    <name type="scientific">Bos indicus x Bos taurus</name>
    <name type="common">Hybrid cattle</name>
    <dbReference type="NCBI Taxonomy" id="30522"/>
    <lineage>
        <taxon>Eukaryota</taxon>
        <taxon>Metazoa</taxon>
        <taxon>Chordata</taxon>
        <taxon>Craniata</taxon>
        <taxon>Vertebrata</taxon>
        <taxon>Euteleostomi</taxon>
        <taxon>Mammalia</taxon>
        <taxon>Eutheria</taxon>
        <taxon>Laurasiatheria</taxon>
        <taxon>Artiodactyla</taxon>
        <taxon>Ruminantia</taxon>
        <taxon>Pecora</taxon>
        <taxon>Bovidae</taxon>
        <taxon>Bovinae</taxon>
        <taxon>Bos</taxon>
    </lineage>
</organism>
<feature type="chain" id="PRO_5021292427" description="Mannose-binding protein C" evidence="16">
    <location>
        <begin position="20"/>
        <end position="238"/>
    </location>
</feature>
<gene>
    <name evidence="18" type="primary">MBL2</name>
</gene>
<evidence type="ECO:0000259" key="17">
    <source>
        <dbReference type="PROSITE" id="PS50041"/>
    </source>
</evidence>
<keyword evidence="4" id="KW-0399">Innate immunity</keyword>
<keyword evidence="7" id="KW-0106">Calcium</keyword>
<dbReference type="GO" id="GO:0005537">
    <property type="term" value="F:D-mannose binding"/>
    <property type="evidence" value="ECO:0007669"/>
    <property type="project" value="UniProtKB-KW"/>
</dbReference>
<proteinExistence type="predicted"/>
<evidence type="ECO:0000313" key="19">
    <source>
        <dbReference type="Proteomes" id="UP000429181"/>
    </source>
</evidence>
<evidence type="ECO:0000256" key="3">
    <source>
        <dbReference type="ARBA" id="ARBA00022525"/>
    </source>
</evidence>
<dbReference type="InterPro" id="IPR001304">
    <property type="entry name" value="C-type_lectin-like"/>
</dbReference>
<dbReference type="InterPro" id="IPR051077">
    <property type="entry name" value="Ca-dependent_lectin"/>
</dbReference>
<keyword evidence="14" id="KW-0379">Hydroxylation</keyword>
<evidence type="ECO:0000256" key="6">
    <source>
        <dbReference type="ARBA" id="ARBA00022737"/>
    </source>
</evidence>